<evidence type="ECO:0000313" key="6">
    <source>
        <dbReference type="EMBL" id="MSE18391.1"/>
    </source>
</evidence>
<evidence type="ECO:0000256" key="3">
    <source>
        <dbReference type="ARBA" id="ARBA00022989"/>
    </source>
</evidence>
<dbReference type="AlphaFoldDB" id="A0A7X2SYI3"/>
<feature type="non-terminal residue" evidence="6">
    <location>
        <position position="89"/>
    </location>
</feature>
<protein>
    <submittedName>
        <fullName evidence="6">ABC transporter permease</fullName>
    </submittedName>
</protein>
<dbReference type="Proteomes" id="UP000461948">
    <property type="component" value="Unassembled WGS sequence"/>
</dbReference>
<proteinExistence type="predicted"/>
<reference evidence="6 7" key="1">
    <citation type="submission" date="2019-11" db="EMBL/GenBank/DDBJ databases">
        <title>Draft Genome Sequence of Plant Growth-Promoting Rhizosphere-Associated Bacteria.</title>
        <authorList>
            <person name="Vasilyev I.Y."/>
            <person name="Radchenko V."/>
            <person name="Ilnitskaya E.V."/>
        </authorList>
    </citation>
    <scope>NUCLEOTIDE SEQUENCE [LARGE SCALE GENOMIC DNA]</scope>
    <source>
        <strain evidence="6 7">VRA_MhP_f</strain>
    </source>
</reference>
<evidence type="ECO:0000256" key="5">
    <source>
        <dbReference type="SAM" id="Phobius"/>
    </source>
</evidence>
<comment type="subcellular location">
    <subcellularLocation>
        <location evidence="1">Membrane</location>
        <topology evidence="1">Multi-pass membrane protein</topology>
    </subcellularLocation>
</comment>
<organism evidence="6 7">
    <name type="scientific">Enterobacter agglomerans</name>
    <name type="common">Erwinia herbicola</name>
    <name type="synonym">Pantoea agglomerans</name>
    <dbReference type="NCBI Taxonomy" id="549"/>
    <lineage>
        <taxon>Bacteria</taxon>
        <taxon>Pseudomonadati</taxon>
        <taxon>Pseudomonadota</taxon>
        <taxon>Gammaproteobacteria</taxon>
        <taxon>Enterobacterales</taxon>
        <taxon>Erwiniaceae</taxon>
        <taxon>Pantoea</taxon>
        <taxon>Pantoea agglomerans group</taxon>
    </lineage>
</organism>
<evidence type="ECO:0000256" key="1">
    <source>
        <dbReference type="ARBA" id="ARBA00004141"/>
    </source>
</evidence>
<dbReference type="InterPro" id="IPR035906">
    <property type="entry name" value="MetI-like_sf"/>
</dbReference>
<keyword evidence="4 5" id="KW-0472">Membrane</keyword>
<evidence type="ECO:0000256" key="2">
    <source>
        <dbReference type="ARBA" id="ARBA00022692"/>
    </source>
</evidence>
<evidence type="ECO:0000256" key="4">
    <source>
        <dbReference type="ARBA" id="ARBA00023136"/>
    </source>
</evidence>
<comment type="caution">
    <text evidence="6">The sequence shown here is derived from an EMBL/GenBank/DDBJ whole genome shotgun (WGS) entry which is preliminary data.</text>
</comment>
<dbReference type="SUPFAM" id="SSF161098">
    <property type="entry name" value="MetI-like"/>
    <property type="match status" value="1"/>
</dbReference>
<keyword evidence="3 5" id="KW-1133">Transmembrane helix</keyword>
<dbReference type="Gene3D" id="1.10.3720.10">
    <property type="entry name" value="MetI-like"/>
    <property type="match status" value="1"/>
</dbReference>
<evidence type="ECO:0000313" key="7">
    <source>
        <dbReference type="Proteomes" id="UP000461948"/>
    </source>
</evidence>
<feature type="transmembrane region" description="Helical" evidence="5">
    <location>
        <begin position="26"/>
        <end position="49"/>
    </location>
</feature>
<keyword evidence="2 5" id="KW-0812">Transmembrane</keyword>
<name>A0A7X2SYI3_ENTAG</name>
<sequence length="89" mass="10059">MSLSEINPFAAGDSVRHRLRPMGANWPWMLLPALLFFAAFWLLPFARLLQIGMTEDRTTPHSGYWTVISQPQYLQSLLNTVLLSAAVTL</sequence>
<dbReference type="GO" id="GO:0016020">
    <property type="term" value="C:membrane"/>
    <property type="evidence" value="ECO:0007669"/>
    <property type="project" value="UniProtKB-SubCell"/>
</dbReference>
<gene>
    <name evidence="6" type="ORF">GKC49_25885</name>
</gene>
<accession>A0A7X2SYI3</accession>
<dbReference type="EMBL" id="WKLC01001784">
    <property type="protein sequence ID" value="MSE18391.1"/>
    <property type="molecule type" value="Genomic_DNA"/>
</dbReference>